<reference evidence="12" key="1">
    <citation type="submission" date="2019-04" db="EMBL/GenBank/DDBJ databases">
        <title>Friends and foes A comparative genomics studyof 23 Aspergillus species from section Flavi.</title>
        <authorList>
            <consortium name="DOE Joint Genome Institute"/>
            <person name="Kjaerbolling I."/>
            <person name="Vesth T."/>
            <person name="Frisvad J.C."/>
            <person name="Nybo J.L."/>
            <person name="Theobald S."/>
            <person name="Kildgaard S."/>
            <person name="Isbrandt T."/>
            <person name="Kuo A."/>
            <person name="Sato A."/>
            <person name="Lyhne E.K."/>
            <person name="Kogle M.E."/>
            <person name="Wiebenga A."/>
            <person name="Kun R.S."/>
            <person name="Lubbers R.J."/>
            <person name="Makela M.R."/>
            <person name="Barry K."/>
            <person name="Chovatia M."/>
            <person name="Clum A."/>
            <person name="Daum C."/>
            <person name="Haridas S."/>
            <person name="He G."/>
            <person name="LaButti K."/>
            <person name="Lipzen A."/>
            <person name="Mondo S."/>
            <person name="Riley R."/>
            <person name="Salamov A."/>
            <person name="Simmons B.A."/>
            <person name="Magnuson J.K."/>
            <person name="Henrissat B."/>
            <person name="Mortensen U.H."/>
            <person name="Larsen T.O."/>
            <person name="Devries R.P."/>
            <person name="Grigoriev I.V."/>
            <person name="Machida M."/>
            <person name="Baker S.E."/>
            <person name="Andersen M.R."/>
        </authorList>
    </citation>
    <scope>NUCLEOTIDE SEQUENCE [LARGE SCALE GENOMIC DNA]</scope>
    <source>
        <strain evidence="12">CBS 553.77</strain>
    </source>
</reference>
<dbReference type="SMART" id="SM00220">
    <property type="entry name" value="S_TKc"/>
    <property type="match status" value="1"/>
</dbReference>
<keyword evidence="12" id="KW-1185">Reference proteome</keyword>
<dbReference type="Gene3D" id="3.30.200.20">
    <property type="entry name" value="Phosphorylase Kinase, domain 1"/>
    <property type="match status" value="1"/>
</dbReference>
<dbReference type="GO" id="GO:0005524">
    <property type="term" value="F:ATP binding"/>
    <property type="evidence" value="ECO:0007669"/>
    <property type="project" value="UniProtKB-UniRule"/>
</dbReference>
<feature type="domain" description="Protein kinase" evidence="10">
    <location>
        <begin position="32"/>
        <end position="385"/>
    </location>
</feature>
<organism evidence="11 12">
    <name type="scientific">Aspergillus coremiiformis</name>
    <dbReference type="NCBI Taxonomy" id="138285"/>
    <lineage>
        <taxon>Eukaryota</taxon>
        <taxon>Fungi</taxon>
        <taxon>Dikarya</taxon>
        <taxon>Ascomycota</taxon>
        <taxon>Pezizomycotina</taxon>
        <taxon>Eurotiomycetes</taxon>
        <taxon>Eurotiomycetidae</taxon>
        <taxon>Eurotiales</taxon>
        <taxon>Aspergillaceae</taxon>
        <taxon>Aspergillus</taxon>
        <taxon>Aspergillus subgen. Circumdati</taxon>
    </lineage>
</organism>
<keyword evidence="5 11" id="KW-0418">Kinase</keyword>
<dbReference type="Pfam" id="PF00069">
    <property type="entry name" value="Pkinase"/>
    <property type="match status" value="2"/>
</dbReference>
<dbReference type="InterPro" id="IPR051334">
    <property type="entry name" value="SRPK"/>
</dbReference>
<feature type="binding site" evidence="9">
    <location>
        <position position="61"/>
    </location>
    <ligand>
        <name>ATP</name>
        <dbReference type="ChEBI" id="CHEBI:30616"/>
    </ligand>
</feature>
<dbReference type="PROSITE" id="PS50011">
    <property type="entry name" value="PROTEIN_KINASE_DOM"/>
    <property type="match status" value="1"/>
</dbReference>
<evidence type="ECO:0000256" key="7">
    <source>
        <dbReference type="ARBA" id="ARBA00047899"/>
    </source>
</evidence>
<name>A0A5N6ZIL4_9EURO</name>
<dbReference type="PANTHER" id="PTHR47634:SF9">
    <property type="entry name" value="PROTEIN KINASE DOMAIN-CONTAINING PROTEIN-RELATED"/>
    <property type="match status" value="1"/>
</dbReference>
<dbReference type="GO" id="GO:0000245">
    <property type="term" value="P:spliceosomal complex assembly"/>
    <property type="evidence" value="ECO:0007669"/>
    <property type="project" value="TreeGrafter"/>
</dbReference>
<sequence>MMASQHFAEGLHSYHPNGFHLVHLGDIFHCRYKVLRKLGYGRYSTVWLVEDQSCSCYRALKILSAECYGGSSDLFELEVLKRLQDFNPKDPGHRYIPTLVDTFEHVGPNGRHVCLVLEPMGETLASFGTLFSKCQIPAPIIQRFAKQLLLALDYAHRSGVIHGDIQPRNIMIQIPNCSIIDKYLKETPADLAASNPKSDSSILVSQPLRDFYIPESSNLRDLNIALCDWGSASWTDKHLTEVIQPVLLRAPEVIIRAPWGPPVDIWNLGAVLLEALDAVHMFDGRATQTGGVYKTQHHLEEIVALFGPFPSWLLTRGKKEVVEEYFDENGRIRNPIPRPEALLENWIESLAGDDKAGFIMFLKRMMKIDPRDRLTPTQLLDEPWLQHTS</sequence>
<dbReference type="SUPFAM" id="SSF56112">
    <property type="entry name" value="Protein kinase-like (PK-like)"/>
    <property type="match status" value="1"/>
</dbReference>
<dbReference type="InterPro" id="IPR000719">
    <property type="entry name" value="Prot_kinase_dom"/>
</dbReference>
<keyword evidence="4 9" id="KW-0547">Nucleotide-binding</keyword>
<protein>
    <recommendedName>
        <fullName evidence="1">non-specific serine/threonine protein kinase</fullName>
        <ecNumber evidence="1">2.7.11.1</ecNumber>
    </recommendedName>
</protein>
<dbReference type="OrthoDB" id="5979581at2759"/>
<comment type="catalytic activity">
    <reaction evidence="7">
        <text>L-threonyl-[protein] + ATP = O-phospho-L-threonyl-[protein] + ADP + H(+)</text>
        <dbReference type="Rhea" id="RHEA:46608"/>
        <dbReference type="Rhea" id="RHEA-COMP:11060"/>
        <dbReference type="Rhea" id="RHEA-COMP:11605"/>
        <dbReference type="ChEBI" id="CHEBI:15378"/>
        <dbReference type="ChEBI" id="CHEBI:30013"/>
        <dbReference type="ChEBI" id="CHEBI:30616"/>
        <dbReference type="ChEBI" id="CHEBI:61977"/>
        <dbReference type="ChEBI" id="CHEBI:456216"/>
        <dbReference type="EC" id="2.7.11.1"/>
    </reaction>
</comment>
<proteinExistence type="predicted"/>
<evidence type="ECO:0000256" key="1">
    <source>
        <dbReference type="ARBA" id="ARBA00012513"/>
    </source>
</evidence>
<evidence type="ECO:0000256" key="8">
    <source>
        <dbReference type="ARBA" id="ARBA00048679"/>
    </source>
</evidence>
<dbReference type="Proteomes" id="UP000327118">
    <property type="component" value="Unassembled WGS sequence"/>
</dbReference>
<evidence type="ECO:0000313" key="11">
    <source>
        <dbReference type="EMBL" id="KAE8356786.1"/>
    </source>
</evidence>
<dbReference type="EMBL" id="ML739035">
    <property type="protein sequence ID" value="KAE8356786.1"/>
    <property type="molecule type" value="Genomic_DNA"/>
</dbReference>
<dbReference type="AlphaFoldDB" id="A0A5N6ZIL4"/>
<evidence type="ECO:0000256" key="4">
    <source>
        <dbReference type="ARBA" id="ARBA00022741"/>
    </source>
</evidence>
<evidence type="ECO:0000256" key="2">
    <source>
        <dbReference type="ARBA" id="ARBA00022527"/>
    </source>
</evidence>
<keyword evidence="6 9" id="KW-0067">ATP-binding</keyword>
<dbReference type="PROSITE" id="PS00107">
    <property type="entry name" value="PROTEIN_KINASE_ATP"/>
    <property type="match status" value="1"/>
</dbReference>
<gene>
    <name evidence="11" type="ORF">BDV28DRAFT_65498</name>
</gene>
<dbReference type="EC" id="2.7.11.1" evidence="1"/>
<dbReference type="GO" id="GO:0004674">
    <property type="term" value="F:protein serine/threonine kinase activity"/>
    <property type="evidence" value="ECO:0007669"/>
    <property type="project" value="UniProtKB-KW"/>
</dbReference>
<keyword evidence="3" id="KW-0808">Transferase</keyword>
<evidence type="ECO:0000259" key="10">
    <source>
        <dbReference type="PROSITE" id="PS50011"/>
    </source>
</evidence>
<comment type="catalytic activity">
    <reaction evidence="8">
        <text>L-seryl-[protein] + ATP = O-phospho-L-seryl-[protein] + ADP + H(+)</text>
        <dbReference type="Rhea" id="RHEA:17989"/>
        <dbReference type="Rhea" id="RHEA-COMP:9863"/>
        <dbReference type="Rhea" id="RHEA-COMP:11604"/>
        <dbReference type="ChEBI" id="CHEBI:15378"/>
        <dbReference type="ChEBI" id="CHEBI:29999"/>
        <dbReference type="ChEBI" id="CHEBI:30616"/>
        <dbReference type="ChEBI" id="CHEBI:83421"/>
        <dbReference type="ChEBI" id="CHEBI:456216"/>
        <dbReference type="EC" id="2.7.11.1"/>
    </reaction>
</comment>
<dbReference type="Gene3D" id="1.10.510.10">
    <property type="entry name" value="Transferase(Phosphotransferase) domain 1"/>
    <property type="match status" value="1"/>
</dbReference>
<keyword evidence="2" id="KW-0723">Serine/threonine-protein kinase</keyword>
<evidence type="ECO:0000313" key="12">
    <source>
        <dbReference type="Proteomes" id="UP000327118"/>
    </source>
</evidence>
<dbReference type="InterPro" id="IPR017441">
    <property type="entry name" value="Protein_kinase_ATP_BS"/>
</dbReference>
<dbReference type="GO" id="GO:0050684">
    <property type="term" value="P:regulation of mRNA processing"/>
    <property type="evidence" value="ECO:0007669"/>
    <property type="project" value="TreeGrafter"/>
</dbReference>
<evidence type="ECO:0000256" key="9">
    <source>
        <dbReference type="PROSITE-ProRule" id="PRU10141"/>
    </source>
</evidence>
<dbReference type="PANTHER" id="PTHR47634">
    <property type="entry name" value="PROTEIN KINASE DOMAIN-CONTAINING PROTEIN-RELATED"/>
    <property type="match status" value="1"/>
</dbReference>
<dbReference type="InterPro" id="IPR011009">
    <property type="entry name" value="Kinase-like_dom_sf"/>
</dbReference>
<accession>A0A5N6ZIL4</accession>
<evidence type="ECO:0000256" key="5">
    <source>
        <dbReference type="ARBA" id="ARBA00022777"/>
    </source>
</evidence>
<evidence type="ECO:0000256" key="6">
    <source>
        <dbReference type="ARBA" id="ARBA00022840"/>
    </source>
</evidence>
<evidence type="ECO:0000256" key="3">
    <source>
        <dbReference type="ARBA" id="ARBA00022679"/>
    </source>
</evidence>